<dbReference type="Proteomes" id="UP000639419">
    <property type="component" value="Unassembled WGS sequence"/>
</dbReference>
<keyword evidence="2" id="KW-1185">Reference proteome</keyword>
<organism evidence="1 2">
    <name type="scientific">Azospirillum formosense</name>
    <dbReference type="NCBI Taxonomy" id="861533"/>
    <lineage>
        <taxon>Bacteria</taxon>
        <taxon>Pseudomonadati</taxon>
        <taxon>Pseudomonadota</taxon>
        <taxon>Alphaproteobacteria</taxon>
        <taxon>Rhodospirillales</taxon>
        <taxon>Azospirillaceae</taxon>
        <taxon>Azospirillum</taxon>
    </lineage>
</organism>
<accession>A0ABX2KWD5</accession>
<gene>
    <name evidence="1" type="ORF">GBZ26_17240</name>
</gene>
<reference evidence="1 2" key="1">
    <citation type="submission" date="2019-10" db="EMBL/GenBank/DDBJ databases">
        <title>Genome sequence of Azospirillum formosense CC-Nfb-7.</title>
        <authorList>
            <person name="Ambrosini A."/>
            <person name="Sant'Anna F.H."/>
            <person name="Cassan F.D."/>
            <person name="Souza E.M."/>
            <person name="Passaglia L.M.P."/>
        </authorList>
    </citation>
    <scope>NUCLEOTIDE SEQUENCE [LARGE SCALE GENOMIC DNA]</scope>
    <source>
        <strain evidence="1 2">CC-NFb-7</strain>
    </source>
</reference>
<dbReference type="EMBL" id="WHOR01000132">
    <property type="protein sequence ID" value="NUB20933.1"/>
    <property type="molecule type" value="Genomic_DNA"/>
</dbReference>
<comment type="caution">
    <text evidence="1">The sequence shown here is derived from an EMBL/GenBank/DDBJ whole genome shotgun (WGS) entry which is preliminary data.</text>
</comment>
<protein>
    <submittedName>
        <fullName evidence="1">Uncharacterized protein</fullName>
    </submittedName>
</protein>
<proteinExistence type="predicted"/>
<dbReference type="RefSeq" id="WP_174439887.1">
    <property type="nucleotide sequence ID" value="NZ_BAABCC010000005.1"/>
</dbReference>
<evidence type="ECO:0000313" key="1">
    <source>
        <dbReference type="EMBL" id="NUB20933.1"/>
    </source>
</evidence>
<name>A0ABX2KWD5_9PROT</name>
<sequence>MQPDQMPDSYKGGRLLYRWKWVQLQSALLDALTGDELVPAVFGPRCPDAPLDVFDSTAEDIEAVLAGNAEVRALAVAALPPARPIIVREFDADGKLTAEREVAPEPPAVPVVPLADFKAAAVDLINRRVGELRAGHITVTVGQSATYLEKQDEAARHAAGAAGPFPYLSAEAHATGSILDDVATLVRATATAWTATNADLEGRRRGALVAVEAAQTPVEVTKAFALLRA</sequence>
<evidence type="ECO:0000313" key="2">
    <source>
        <dbReference type="Proteomes" id="UP000639419"/>
    </source>
</evidence>